<dbReference type="SUPFAM" id="SSF103473">
    <property type="entry name" value="MFS general substrate transporter"/>
    <property type="match status" value="1"/>
</dbReference>
<feature type="transmembrane region" description="Helical" evidence="1">
    <location>
        <begin position="260"/>
        <end position="281"/>
    </location>
</feature>
<feature type="transmembrane region" description="Helical" evidence="1">
    <location>
        <begin position="75"/>
        <end position="93"/>
    </location>
</feature>
<feature type="transmembrane region" description="Helical" evidence="1">
    <location>
        <begin position="12"/>
        <end position="31"/>
    </location>
</feature>
<feature type="non-terminal residue" evidence="3">
    <location>
        <position position="326"/>
    </location>
</feature>
<dbReference type="GO" id="GO:0022857">
    <property type="term" value="F:transmembrane transporter activity"/>
    <property type="evidence" value="ECO:0007669"/>
    <property type="project" value="InterPro"/>
</dbReference>
<feature type="transmembrane region" description="Helical" evidence="1">
    <location>
        <begin position="133"/>
        <end position="155"/>
    </location>
</feature>
<dbReference type="PROSITE" id="PS50850">
    <property type="entry name" value="MFS"/>
    <property type="match status" value="1"/>
</dbReference>
<keyword evidence="1" id="KW-0472">Membrane</keyword>
<protein>
    <recommendedName>
        <fullName evidence="2">Major facilitator superfamily (MFS) profile domain-containing protein</fullName>
    </recommendedName>
</protein>
<dbReference type="Proteomes" id="UP000269499">
    <property type="component" value="Unassembled WGS sequence"/>
</dbReference>
<feature type="transmembrane region" description="Helical" evidence="1">
    <location>
        <begin position="288"/>
        <end position="307"/>
    </location>
</feature>
<name>A0A497EX67_9CREN</name>
<dbReference type="EMBL" id="QMRA01000155">
    <property type="protein sequence ID" value="RLE51709.1"/>
    <property type="molecule type" value="Genomic_DNA"/>
</dbReference>
<dbReference type="AlphaFoldDB" id="A0A497EX67"/>
<feature type="transmembrane region" description="Helical" evidence="1">
    <location>
        <begin position="222"/>
        <end position="240"/>
    </location>
</feature>
<proteinExistence type="predicted"/>
<dbReference type="PANTHER" id="PTHR23518:SF2">
    <property type="entry name" value="MAJOR FACILITATOR SUPERFAMILY TRANSPORTER"/>
    <property type="match status" value="1"/>
</dbReference>
<accession>A0A497EX67</accession>
<dbReference type="InterPro" id="IPR011701">
    <property type="entry name" value="MFS"/>
</dbReference>
<evidence type="ECO:0000256" key="1">
    <source>
        <dbReference type="SAM" id="Phobius"/>
    </source>
</evidence>
<evidence type="ECO:0000259" key="2">
    <source>
        <dbReference type="PROSITE" id="PS50850"/>
    </source>
</evidence>
<dbReference type="Pfam" id="PF07690">
    <property type="entry name" value="MFS_1"/>
    <property type="match status" value="1"/>
</dbReference>
<sequence length="326" mass="36338">MLRRELRGNVGVMIISWIFFGIAMSITIPYFPLYVKALGGTDFHIALVGSASGLAALPLIIPGGYLTDIIGRKRMIIPLTWAVSVLFFAYALAPNWIALLIIRMIDSFLHFYRPALHAIIVDSLPPEVRARGIMITSIIPSIPWLIFPPIGGWLIDKYGAYGFRLAYVISGLTGIAAAALRTKFLMETLAEEKIKKKVSPFKAISEAYVDVFRVLKEAPREVMYIIIGSLLISGMSVSAYNSYAVVFVTEYSNVTREAWGWFKTIGTLASMGLSIIILPYLDRLPRKMLIIVSGLMFALSVYMLTYMKYWGAFTSVTLSSIAWSIY</sequence>
<organism evidence="3 4">
    <name type="scientific">Thermoproteota archaeon</name>
    <dbReference type="NCBI Taxonomy" id="2056631"/>
    <lineage>
        <taxon>Archaea</taxon>
        <taxon>Thermoproteota</taxon>
    </lineage>
</organism>
<reference evidence="3 4" key="1">
    <citation type="submission" date="2018-06" db="EMBL/GenBank/DDBJ databases">
        <title>Extensive metabolic versatility and redundancy in microbially diverse, dynamic hydrothermal sediments.</title>
        <authorList>
            <person name="Dombrowski N."/>
            <person name="Teske A."/>
            <person name="Baker B.J."/>
        </authorList>
    </citation>
    <scope>NUCLEOTIDE SEQUENCE [LARGE SCALE GENOMIC DNA]</scope>
    <source>
        <strain evidence="3">B20_G2</strain>
    </source>
</reference>
<dbReference type="PANTHER" id="PTHR23518">
    <property type="entry name" value="C-METHYLTRANSFERASE"/>
    <property type="match status" value="1"/>
</dbReference>
<gene>
    <name evidence="3" type="ORF">DRJ26_05490</name>
</gene>
<comment type="caution">
    <text evidence="3">The sequence shown here is derived from an EMBL/GenBank/DDBJ whole genome shotgun (WGS) entry which is preliminary data.</text>
</comment>
<feature type="domain" description="Major facilitator superfamily (MFS) profile" evidence="2">
    <location>
        <begin position="9"/>
        <end position="326"/>
    </location>
</feature>
<keyword evidence="1" id="KW-0812">Transmembrane</keyword>
<dbReference type="InterPro" id="IPR036259">
    <property type="entry name" value="MFS_trans_sf"/>
</dbReference>
<keyword evidence="1" id="KW-1133">Transmembrane helix</keyword>
<evidence type="ECO:0000313" key="4">
    <source>
        <dbReference type="Proteomes" id="UP000269499"/>
    </source>
</evidence>
<feature type="transmembrane region" description="Helical" evidence="1">
    <location>
        <begin position="43"/>
        <end position="63"/>
    </location>
</feature>
<dbReference type="Gene3D" id="1.20.1250.20">
    <property type="entry name" value="MFS general substrate transporter like domains"/>
    <property type="match status" value="1"/>
</dbReference>
<dbReference type="InterPro" id="IPR020846">
    <property type="entry name" value="MFS_dom"/>
</dbReference>
<evidence type="ECO:0000313" key="3">
    <source>
        <dbReference type="EMBL" id="RLE51709.1"/>
    </source>
</evidence>